<proteinExistence type="predicted"/>
<sequence length="224" mass="24395">MLTPFDGDGGALPPRPDWTRTDWLTAREDADDQVVTLLAPDRGELVLTETSLLGRALKSRGRLRFDAWSDFDDTSRFGGQLVATTWLRTAIDAEGYAWDSDDLAAPGELFGGEYYTGDVNLVAEVISHARGTARTGAGAAWVIDSSGESHFGPQATVALDANLLGPATAGFEIDWGAIGDDALFRWRAEFGWVWGLAEIRTGYDKVSLGDEKRAGWFASLLMRY</sequence>
<organism evidence="1 2">
    <name type="scientific">Alienimonas chondri</name>
    <dbReference type="NCBI Taxonomy" id="2681879"/>
    <lineage>
        <taxon>Bacteria</taxon>
        <taxon>Pseudomonadati</taxon>
        <taxon>Planctomycetota</taxon>
        <taxon>Planctomycetia</taxon>
        <taxon>Planctomycetales</taxon>
        <taxon>Planctomycetaceae</taxon>
        <taxon>Alienimonas</taxon>
    </lineage>
</organism>
<keyword evidence="2" id="KW-1185">Reference proteome</keyword>
<dbReference type="Proteomes" id="UP000609651">
    <property type="component" value="Unassembled WGS sequence"/>
</dbReference>
<comment type="caution">
    <text evidence="1">The sequence shown here is derived from an EMBL/GenBank/DDBJ whole genome shotgun (WGS) entry which is preliminary data.</text>
</comment>
<dbReference type="EMBL" id="WTPX01000028">
    <property type="protein sequence ID" value="NNJ25217.1"/>
    <property type="molecule type" value="Genomic_DNA"/>
</dbReference>
<evidence type="ECO:0000313" key="2">
    <source>
        <dbReference type="Proteomes" id="UP000609651"/>
    </source>
</evidence>
<protein>
    <submittedName>
        <fullName evidence="1">Uncharacterized protein</fullName>
    </submittedName>
</protein>
<dbReference type="RefSeq" id="WP_171184974.1">
    <property type="nucleotide sequence ID" value="NZ_WTPX01000028.1"/>
</dbReference>
<reference evidence="1 2" key="1">
    <citation type="journal article" date="2020" name="Syst. Appl. Microbiol.">
        <title>Alienimonas chondri sp. nov., a novel planctomycete isolated from the biofilm of the red alga Chondrus crispus.</title>
        <authorList>
            <person name="Vitorino I."/>
            <person name="Albuquerque L."/>
            <person name="Wiegand S."/>
            <person name="Kallscheuer N."/>
            <person name="da Costa M.S."/>
            <person name="Lobo-da-Cunha A."/>
            <person name="Jogler C."/>
            <person name="Lage O.M."/>
        </authorList>
    </citation>
    <scope>NUCLEOTIDE SEQUENCE [LARGE SCALE GENOMIC DNA]</scope>
    <source>
        <strain evidence="1 2">LzC2</strain>
    </source>
</reference>
<accession>A0ABX1VDA4</accession>
<evidence type="ECO:0000313" key="1">
    <source>
        <dbReference type="EMBL" id="NNJ25217.1"/>
    </source>
</evidence>
<gene>
    <name evidence="1" type="ORF">LzC2_12850</name>
</gene>
<name>A0ABX1VDA4_9PLAN</name>